<dbReference type="AlphaFoldDB" id="A0A699HVQ6"/>
<proteinExistence type="predicted"/>
<reference evidence="1" key="1">
    <citation type="journal article" date="2019" name="Sci. Rep.">
        <title>Draft genome of Tanacetum cinerariifolium, the natural source of mosquito coil.</title>
        <authorList>
            <person name="Yamashiro T."/>
            <person name="Shiraishi A."/>
            <person name="Satake H."/>
            <person name="Nakayama K."/>
        </authorList>
    </citation>
    <scope>NUCLEOTIDE SEQUENCE</scope>
</reference>
<gene>
    <name evidence="1" type="ORF">Tci_426005</name>
</gene>
<organism evidence="1">
    <name type="scientific">Tanacetum cinerariifolium</name>
    <name type="common">Dalmatian daisy</name>
    <name type="synonym">Chrysanthemum cinerariifolium</name>
    <dbReference type="NCBI Taxonomy" id="118510"/>
    <lineage>
        <taxon>Eukaryota</taxon>
        <taxon>Viridiplantae</taxon>
        <taxon>Streptophyta</taxon>
        <taxon>Embryophyta</taxon>
        <taxon>Tracheophyta</taxon>
        <taxon>Spermatophyta</taxon>
        <taxon>Magnoliopsida</taxon>
        <taxon>eudicotyledons</taxon>
        <taxon>Gunneridae</taxon>
        <taxon>Pentapetalae</taxon>
        <taxon>asterids</taxon>
        <taxon>campanulids</taxon>
        <taxon>Asterales</taxon>
        <taxon>Asteraceae</taxon>
        <taxon>Asteroideae</taxon>
        <taxon>Anthemideae</taxon>
        <taxon>Anthemidinae</taxon>
        <taxon>Tanacetum</taxon>
    </lineage>
</organism>
<dbReference type="EMBL" id="BKCJ010187232">
    <property type="protein sequence ID" value="GEY54031.1"/>
    <property type="molecule type" value="Genomic_DNA"/>
</dbReference>
<sequence length="267" mass="30803">MRPYGSTMLSTRAGKFSISNESNGLVTQPEGCYTNRPTEHLNLHLSSVSPLPKSDRDAFNDPIWQNAMRDEYTALIKKEAWTLVPRPPDTNIVHLYRWNELMWMRHLVRLLNRKKYAIEILEKAHMVSCNPSRTPVDTKSKLGVDGDPEPHLFALKRILRLGWLSHHSKIDFSAEAEYRGVANAVTETCWLRNLLREFHTLLSSVILVYYDNVSAVRVLHVPLRYQFANIFSKGLPSALFKEFRFSLSVQRPSTPTVREDIDFPILQ</sequence>
<name>A0A699HVQ6_TANCI</name>
<accession>A0A699HVQ6</accession>
<evidence type="ECO:0000313" key="1">
    <source>
        <dbReference type="EMBL" id="GEY54031.1"/>
    </source>
</evidence>
<comment type="caution">
    <text evidence="1">The sequence shown here is derived from an EMBL/GenBank/DDBJ whole genome shotgun (WGS) entry which is preliminary data.</text>
</comment>
<protein>
    <submittedName>
        <fullName evidence="1">Uncharacterized protein</fullName>
    </submittedName>
</protein>